<dbReference type="OrthoDB" id="5336565at2759"/>
<feature type="compositionally biased region" description="Polar residues" evidence="1">
    <location>
        <begin position="117"/>
        <end position="127"/>
    </location>
</feature>
<dbReference type="EMBL" id="NRSZ01001293">
    <property type="protein sequence ID" value="PNY19712.1"/>
    <property type="molecule type" value="Genomic_DNA"/>
</dbReference>
<feature type="region of interest" description="Disordered" evidence="1">
    <location>
        <begin position="93"/>
        <end position="131"/>
    </location>
</feature>
<keyword evidence="3" id="KW-1185">Reference proteome</keyword>
<name>A0A2K3PWQ1_9HYPO</name>
<protein>
    <submittedName>
        <fullName evidence="2">Uncharacterized protein</fullName>
    </submittedName>
</protein>
<evidence type="ECO:0000256" key="1">
    <source>
        <dbReference type="SAM" id="MobiDB-lite"/>
    </source>
</evidence>
<feature type="region of interest" description="Disordered" evidence="1">
    <location>
        <begin position="251"/>
        <end position="280"/>
    </location>
</feature>
<sequence>MVMLRDERSLSPTPPSPPDVACFSKRQKIRRPAVLPSRFWDNLSEKHLMRNALRELDRRNAKALYKPTRRHNRFARRESAKTERPESIDRFLGKCSPTRLDRSGIGRRKRASHSPLKKSNTATTKSTGPYDRDFQQHLIDHNILPHRETLRQRRPSPSLLSDDKFDAFQQAEEHATKESQITVDVIPTIEGDIEDRKCIGRQVPFTNLDYLTNKVQVHRKCASIRGRRGCSFRRMGCRFWRPFCEAPAASLAPPHRHGSEMPHNAGRQQADRQPTMPLVG</sequence>
<accession>A0A2K3PWQ1</accession>
<gene>
    <name evidence="2" type="ORF">TCAP_07477</name>
</gene>
<evidence type="ECO:0000313" key="2">
    <source>
        <dbReference type="EMBL" id="PNY19712.1"/>
    </source>
</evidence>
<dbReference type="Proteomes" id="UP000236621">
    <property type="component" value="Unassembled WGS sequence"/>
</dbReference>
<reference evidence="2 3" key="1">
    <citation type="submission" date="2017-08" db="EMBL/GenBank/DDBJ databases">
        <title>Harnessing the power of phylogenomics to disentangle the directionality and signatures of interkingdom host jumping in the parasitic fungal genus Tolypocladium.</title>
        <authorList>
            <person name="Quandt C.A."/>
            <person name="Patterson W."/>
            <person name="Spatafora J.W."/>
        </authorList>
    </citation>
    <scope>NUCLEOTIDE SEQUENCE [LARGE SCALE GENOMIC DNA]</scope>
    <source>
        <strain evidence="2 3">CBS 113982</strain>
    </source>
</reference>
<organism evidence="2 3">
    <name type="scientific">Tolypocladium capitatum</name>
    <dbReference type="NCBI Taxonomy" id="45235"/>
    <lineage>
        <taxon>Eukaryota</taxon>
        <taxon>Fungi</taxon>
        <taxon>Dikarya</taxon>
        <taxon>Ascomycota</taxon>
        <taxon>Pezizomycotina</taxon>
        <taxon>Sordariomycetes</taxon>
        <taxon>Hypocreomycetidae</taxon>
        <taxon>Hypocreales</taxon>
        <taxon>Ophiocordycipitaceae</taxon>
        <taxon>Tolypocladium</taxon>
    </lineage>
</organism>
<dbReference type="STRING" id="45235.A0A2K3PWQ1"/>
<feature type="compositionally biased region" description="Basic residues" evidence="1">
    <location>
        <begin position="105"/>
        <end position="116"/>
    </location>
</feature>
<dbReference type="AlphaFoldDB" id="A0A2K3PWQ1"/>
<proteinExistence type="predicted"/>
<comment type="caution">
    <text evidence="2">The sequence shown here is derived from an EMBL/GenBank/DDBJ whole genome shotgun (WGS) entry which is preliminary data.</text>
</comment>
<evidence type="ECO:0000313" key="3">
    <source>
        <dbReference type="Proteomes" id="UP000236621"/>
    </source>
</evidence>
<feature type="region of interest" description="Disordered" evidence="1">
    <location>
        <begin position="1"/>
        <end position="22"/>
    </location>
</feature>